<feature type="compositionally biased region" description="Low complexity" evidence="1">
    <location>
        <begin position="59"/>
        <end position="78"/>
    </location>
</feature>
<comment type="caution">
    <text evidence="3">The sequence shown here is derived from an EMBL/GenBank/DDBJ whole genome shotgun (WGS) entry which is preliminary data.</text>
</comment>
<name>A0A845F0R9_9BACL</name>
<evidence type="ECO:0000256" key="1">
    <source>
        <dbReference type="SAM" id="MobiDB-lite"/>
    </source>
</evidence>
<dbReference type="Proteomes" id="UP000447833">
    <property type="component" value="Unassembled WGS sequence"/>
</dbReference>
<proteinExistence type="predicted"/>
<dbReference type="PROSITE" id="PS51257">
    <property type="entry name" value="PROKAR_LIPOPROTEIN"/>
    <property type="match status" value="1"/>
</dbReference>
<gene>
    <name evidence="3" type="ORF">GLW07_13935</name>
</gene>
<keyword evidence="2" id="KW-0732">Signal</keyword>
<feature type="region of interest" description="Disordered" evidence="1">
    <location>
        <begin position="24"/>
        <end position="90"/>
    </location>
</feature>
<evidence type="ECO:0000313" key="3">
    <source>
        <dbReference type="EMBL" id="MYL64453.1"/>
    </source>
</evidence>
<feature type="compositionally biased region" description="Low complexity" evidence="1">
    <location>
        <begin position="24"/>
        <end position="39"/>
    </location>
</feature>
<reference evidence="3 4" key="1">
    <citation type="submission" date="2019-11" db="EMBL/GenBank/DDBJ databases">
        <title>Genome sequences of 17 halophilic strains isolated from different environments.</title>
        <authorList>
            <person name="Furrow R.E."/>
        </authorList>
    </citation>
    <scope>NUCLEOTIDE SEQUENCE [LARGE SCALE GENOMIC DNA]</scope>
    <source>
        <strain evidence="3 4">22506_14_FS</strain>
    </source>
</reference>
<accession>A0A845F0R9</accession>
<feature type="chain" id="PRO_5039181598" evidence="2">
    <location>
        <begin position="24"/>
        <end position="313"/>
    </location>
</feature>
<evidence type="ECO:0000313" key="4">
    <source>
        <dbReference type="Proteomes" id="UP000447833"/>
    </source>
</evidence>
<protein>
    <submittedName>
        <fullName evidence="3">Uncharacterized protein</fullName>
    </submittedName>
</protein>
<dbReference type="RefSeq" id="WP_160919902.1">
    <property type="nucleotide sequence ID" value="NZ_WMEY01000004.1"/>
</dbReference>
<evidence type="ECO:0000256" key="2">
    <source>
        <dbReference type="SAM" id="SignalP"/>
    </source>
</evidence>
<organism evidence="3 4">
    <name type="scientific">Guptibacillus hwajinpoensis</name>
    <dbReference type="NCBI Taxonomy" id="208199"/>
    <lineage>
        <taxon>Bacteria</taxon>
        <taxon>Bacillati</taxon>
        <taxon>Bacillota</taxon>
        <taxon>Bacilli</taxon>
        <taxon>Bacillales</taxon>
        <taxon>Guptibacillaceae</taxon>
        <taxon>Guptibacillus</taxon>
    </lineage>
</organism>
<feature type="signal peptide" evidence="2">
    <location>
        <begin position="1"/>
        <end position="23"/>
    </location>
</feature>
<sequence>MKKYLLILLASGLLAACNNNQNATQNEEAEAATTEKTAASDTNTSEESSPMKKNKKDTPSTNSATPTPDSPSSPNSLTDTEKKFLRIPTVSIETPYGEDGNIAYEHTQKEIVDEYMDEDGRIYFPLDEKPIRTIVSGENENIRNITNYGDAFIGIVEEEAYELTDQDQIDEAYQLILRATPAQLQSQELTYRTYEEATNLERGITKITYLIAPTLGDLDYIVQTQAYDHEALPILLEELESLGSPTLLPPAPQTAMDLQLFESMQIVQAMWGRIGQFENPKTNRAEFEQLYLEVRKETLNMMARVNYTLSEEI</sequence>
<dbReference type="AlphaFoldDB" id="A0A845F0R9"/>
<dbReference type="EMBL" id="WMEY01000004">
    <property type="protein sequence ID" value="MYL64453.1"/>
    <property type="molecule type" value="Genomic_DNA"/>
</dbReference>